<dbReference type="RefSeq" id="WP_126824932.1">
    <property type="nucleotide sequence ID" value="NZ_PIQG01000001.1"/>
</dbReference>
<dbReference type="AlphaFoldDB" id="A0A432ZN55"/>
<feature type="transmembrane region" description="Helical" evidence="5">
    <location>
        <begin position="44"/>
        <end position="67"/>
    </location>
</feature>
<keyword evidence="2 5" id="KW-0812">Transmembrane</keyword>
<evidence type="ECO:0000313" key="8">
    <source>
        <dbReference type="Proteomes" id="UP000288279"/>
    </source>
</evidence>
<keyword evidence="4 5" id="KW-0472">Membrane</keyword>
<dbReference type="Proteomes" id="UP000288279">
    <property type="component" value="Unassembled WGS sequence"/>
</dbReference>
<evidence type="ECO:0000256" key="1">
    <source>
        <dbReference type="ARBA" id="ARBA00022475"/>
    </source>
</evidence>
<name>A0A432ZN55_9GAMM</name>
<organism evidence="7 8">
    <name type="scientific">Pseudidiomarina taiwanensis</name>
    <dbReference type="NCBI Taxonomy" id="337250"/>
    <lineage>
        <taxon>Bacteria</taxon>
        <taxon>Pseudomonadati</taxon>
        <taxon>Pseudomonadota</taxon>
        <taxon>Gammaproteobacteria</taxon>
        <taxon>Alteromonadales</taxon>
        <taxon>Idiomarinaceae</taxon>
        <taxon>Pseudidiomarina</taxon>
    </lineage>
</organism>
<accession>A0A432ZN55</accession>
<comment type="caution">
    <text evidence="7">The sequence shown here is derived from an EMBL/GenBank/DDBJ whole genome shotgun (WGS) entry which is preliminary data.</text>
</comment>
<evidence type="ECO:0000256" key="3">
    <source>
        <dbReference type="ARBA" id="ARBA00022989"/>
    </source>
</evidence>
<sequence length="86" mass="9741">MLRFLFVSLPLLLLFVIALGFGALNKSVLTVDFIFFKAELSVAVVTACFLVLGFALGILSMLARQLLLRRENRRLRRQTVQQNTDI</sequence>
<gene>
    <name evidence="7" type="ORF">CWI83_01850</name>
</gene>
<dbReference type="GO" id="GO:0005886">
    <property type="term" value="C:plasma membrane"/>
    <property type="evidence" value="ECO:0007669"/>
    <property type="project" value="InterPro"/>
</dbReference>
<protein>
    <recommendedName>
        <fullName evidence="6">Lipopolysaccharide assembly protein A domain-containing protein</fullName>
    </recommendedName>
</protein>
<dbReference type="EMBL" id="PIQG01000001">
    <property type="protein sequence ID" value="RUO79282.1"/>
    <property type="molecule type" value="Genomic_DNA"/>
</dbReference>
<dbReference type="InterPro" id="IPR010445">
    <property type="entry name" value="LapA_dom"/>
</dbReference>
<evidence type="ECO:0000256" key="5">
    <source>
        <dbReference type="SAM" id="Phobius"/>
    </source>
</evidence>
<evidence type="ECO:0000313" key="7">
    <source>
        <dbReference type="EMBL" id="RUO79282.1"/>
    </source>
</evidence>
<proteinExistence type="predicted"/>
<keyword evidence="1" id="KW-1003">Cell membrane</keyword>
<evidence type="ECO:0000259" key="6">
    <source>
        <dbReference type="Pfam" id="PF06305"/>
    </source>
</evidence>
<reference evidence="7 8" key="1">
    <citation type="journal article" date="2011" name="Front. Microbiol.">
        <title>Genomic signatures of strain selection and enhancement in Bacillus atrophaeus var. globigii, a historical biowarfare simulant.</title>
        <authorList>
            <person name="Gibbons H.S."/>
            <person name="Broomall S.M."/>
            <person name="McNew L.A."/>
            <person name="Daligault H."/>
            <person name="Chapman C."/>
            <person name="Bruce D."/>
            <person name="Karavis M."/>
            <person name="Krepps M."/>
            <person name="McGregor P.A."/>
            <person name="Hong C."/>
            <person name="Park K.H."/>
            <person name="Akmal A."/>
            <person name="Feldman A."/>
            <person name="Lin J.S."/>
            <person name="Chang W.E."/>
            <person name="Higgs B.W."/>
            <person name="Demirev P."/>
            <person name="Lindquist J."/>
            <person name="Liem A."/>
            <person name="Fochler E."/>
            <person name="Read T.D."/>
            <person name="Tapia R."/>
            <person name="Johnson S."/>
            <person name="Bishop-Lilly K.A."/>
            <person name="Detter C."/>
            <person name="Han C."/>
            <person name="Sozhamannan S."/>
            <person name="Rosenzweig C.N."/>
            <person name="Skowronski E.W."/>
        </authorList>
    </citation>
    <scope>NUCLEOTIDE SEQUENCE [LARGE SCALE GENOMIC DNA]</scope>
    <source>
        <strain evidence="7 8">PIT1</strain>
    </source>
</reference>
<keyword evidence="3 5" id="KW-1133">Transmembrane helix</keyword>
<dbReference type="Pfam" id="PF06305">
    <property type="entry name" value="LapA_dom"/>
    <property type="match status" value="1"/>
</dbReference>
<keyword evidence="8" id="KW-1185">Reference proteome</keyword>
<feature type="domain" description="Lipopolysaccharide assembly protein A" evidence="6">
    <location>
        <begin position="25"/>
        <end position="83"/>
    </location>
</feature>
<evidence type="ECO:0000256" key="2">
    <source>
        <dbReference type="ARBA" id="ARBA00022692"/>
    </source>
</evidence>
<evidence type="ECO:0000256" key="4">
    <source>
        <dbReference type="ARBA" id="ARBA00023136"/>
    </source>
</evidence>